<keyword evidence="1" id="KW-0732">Signal</keyword>
<dbReference type="AlphaFoldDB" id="A0A9D9ING0"/>
<accession>A0A9D9ING0</accession>
<organism evidence="2 3">
    <name type="scientific">Candidatus Limisoma faecipullorum</name>
    <dbReference type="NCBI Taxonomy" id="2840854"/>
    <lineage>
        <taxon>Bacteria</taxon>
        <taxon>Pseudomonadati</taxon>
        <taxon>Bacteroidota</taxon>
        <taxon>Bacteroidia</taxon>
        <taxon>Bacteroidales</taxon>
        <taxon>Candidatus Limisoma</taxon>
    </lineage>
</organism>
<dbReference type="InterPro" id="IPR025636">
    <property type="entry name" value="DUF4294"/>
</dbReference>
<proteinExistence type="predicted"/>
<dbReference type="Proteomes" id="UP000823598">
    <property type="component" value="Unassembled WGS sequence"/>
</dbReference>
<reference evidence="2" key="2">
    <citation type="journal article" date="2021" name="PeerJ">
        <title>Extensive microbial diversity within the chicken gut microbiome revealed by metagenomics and culture.</title>
        <authorList>
            <person name="Gilroy R."/>
            <person name="Ravi A."/>
            <person name="Getino M."/>
            <person name="Pursley I."/>
            <person name="Horton D.L."/>
            <person name="Alikhan N.F."/>
            <person name="Baker D."/>
            <person name="Gharbi K."/>
            <person name="Hall N."/>
            <person name="Watson M."/>
            <person name="Adriaenssens E.M."/>
            <person name="Foster-Nyarko E."/>
            <person name="Jarju S."/>
            <person name="Secka A."/>
            <person name="Antonio M."/>
            <person name="Oren A."/>
            <person name="Chaudhuri R.R."/>
            <person name="La Ragione R."/>
            <person name="Hildebrand F."/>
            <person name="Pallen M.J."/>
        </authorList>
    </citation>
    <scope>NUCLEOTIDE SEQUENCE</scope>
    <source>
        <strain evidence="2">6919</strain>
    </source>
</reference>
<evidence type="ECO:0000256" key="1">
    <source>
        <dbReference type="SAM" id="SignalP"/>
    </source>
</evidence>
<dbReference type="EMBL" id="JADIMC010000035">
    <property type="protein sequence ID" value="MBO8475958.1"/>
    <property type="molecule type" value="Genomic_DNA"/>
</dbReference>
<reference evidence="2" key="1">
    <citation type="submission" date="2020-10" db="EMBL/GenBank/DDBJ databases">
        <authorList>
            <person name="Gilroy R."/>
        </authorList>
    </citation>
    <scope>NUCLEOTIDE SEQUENCE</scope>
    <source>
        <strain evidence="2">6919</strain>
    </source>
</reference>
<comment type="caution">
    <text evidence="2">The sequence shown here is derived from an EMBL/GenBank/DDBJ whole genome shotgun (WGS) entry which is preliminary data.</text>
</comment>
<sequence length="205" mass="24313">MKRLLYILILICAATAYGQDSPEELPSVRQKVYKGYYYFQTEESDSTLMLVLNPITCFPPEVFKNKKQEQFYWRTVRDVKKALPYAKLIAATLIETYEYIETLPTKEEREDHLKRMEKEVFNQYKPELKRFSRRQARVLVKLIYRETNQSSYGIIKAFLGGFRATFWQAFGRIFSVNLKADWKPDTDENDAMLERICTRIEQGTL</sequence>
<evidence type="ECO:0000313" key="2">
    <source>
        <dbReference type="EMBL" id="MBO8475958.1"/>
    </source>
</evidence>
<protein>
    <submittedName>
        <fullName evidence="2">DUF4294 domain-containing protein</fullName>
    </submittedName>
</protein>
<feature type="signal peptide" evidence="1">
    <location>
        <begin position="1"/>
        <end position="18"/>
    </location>
</feature>
<evidence type="ECO:0000313" key="3">
    <source>
        <dbReference type="Proteomes" id="UP000823598"/>
    </source>
</evidence>
<dbReference type="Pfam" id="PF14127">
    <property type="entry name" value="DUF4294"/>
    <property type="match status" value="1"/>
</dbReference>
<name>A0A9D9ING0_9BACT</name>
<gene>
    <name evidence="2" type="ORF">IAB88_03080</name>
</gene>
<feature type="chain" id="PRO_5039088164" evidence="1">
    <location>
        <begin position="19"/>
        <end position="205"/>
    </location>
</feature>